<organism evidence="4 5">
    <name type="scientific">Bacillus methanolicus (strain MGA3 / ATCC 53907)</name>
    <dbReference type="NCBI Taxonomy" id="796606"/>
    <lineage>
        <taxon>Bacteria</taxon>
        <taxon>Bacillati</taxon>
        <taxon>Bacillota</taxon>
        <taxon>Bacilli</taxon>
        <taxon>Bacillales</taxon>
        <taxon>Bacillaceae</taxon>
        <taxon>Bacillus</taxon>
    </lineage>
</organism>
<reference evidence="4 5" key="1">
    <citation type="journal article" date="2015" name="BMC Genomics">
        <title>Transcriptome analysis of thermophilic methylotrophic Bacillus methanolicus MGA3 using RNA-sequencing provides detailed insights into its previously uncharted transcriptional landscape.</title>
        <authorList>
            <person name="Irla M."/>
            <person name="Neshat A."/>
            <person name="Brautaset T."/>
            <person name="Ruckert C."/>
            <person name="Kalinowski J."/>
            <person name="Wendisch V.F."/>
        </authorList>
    </citation>
    <scope>NUCLEOTIDE SEQUENCE [LARGE SCALE GENOMIC DNA]</scope>
    <source>
        <strain evidence="5">MGA3 / ATCC 53907</strain>
    </source>
</reference>
<evidence type="ECO:0000259" key="3">
    <source>
        <dbReference type="PROSITE" id="PS50043"/>
    </source>
</evidence>
<gene>
    <name evidence="4" type="ORF">BMMGA3_03830</name>
</gene>
<dbReference type="InterPro" id="IPR016032">
    <property type="entry name" value="Sig_transdc_resp-reg_C-effctor"/>
</dbReference>
<keyword evidence="5" id="KW-1185">Reference proteome</keyword>
<dbReference type="Pfam" id="PF00196">
    <property type="entry name" value="GerE"/>
    <property type="match status" value="1"/>
</dbReference>
<proteinExistence type="predicted"/>
<dbReference type="STRING" id="796606.BMMGA3_03830"/>
<feature type="domain" description="HTH luxR-type" evidence="3">
    <location>
        <begin position="1"/>
        <end position="34"/>
    </location>
</feature>
<dbReference type="GO" id="GO:0003677">
    <property type="term" value="F:DNA binding"/>
    <property type="evidence" value="ECO:0007669"/>
    <property type="project" value="InterPro"/>
</dbReference>
<evidence type="ECO:0000313" key="5">
    <source>
        <dbReference type="Proteomes" id="UP000027602"/>
    </source>
</evidence>
<accession>A0A068LNA1</accession>
<dbReference type="SUPFAM" id="SSF46894">
    <property type="entry name" value="C-terminal effector domain of the bipartite response regulators"/>
    <property type="match status" value="1"/>
</dbReference>
<keyword evidence="2" id="KW-0804">Transcription</keyword>
<name>A0A068LNA1_BACMM</name>
<evidence type="ECO:0000256" key="1">
    <source>
        <dbReference type="ARBA" id="ARBA00023015"/>
    </source>
</evidence>
<dbReference type="KEGG" id="bmet:BMMGA3_03830"/>
<keyword evidence="1" id="KW-0805">Transcription regulation</keyword>
<dbReference type="GO" id="GO:0006355">
    <property type="term" value="P:regulation of DNA-templated transcription"/>
    <property type="evidence" value="ECO:0007669"/>
    <property type="project" value="InterPro"/>
</dbReference>
<dbReference type="Proteomes" id="UP000027602">
    <property type="component" value="Chromosome"/>
</dbReference>
<dbReference type="EMBL" id="CP007739">
    <property type="protein sequence ID" value="AIE59206.1"/>
    <property type="molecule type" value="Genomic_DNA"/>
</dbReference>
<evidence type="ECO:0000256" key="2">
    <source>
        <dbReference type="ARBA" id="ARBA00023163"/>
    </source>
</evidence>
<dbReference type="PROSITE" id="PS50043">
    <property type="entry name" value="HTH_LUXR_2"/>
    <property type="match status" value="1"/>
</dbReference>
<dbReference type="InterPro" id="IPR000792">
    <property type="entry name" value="Tscrpt_reg_LuxR_C"/>
</dbReference>
<dbReference type="Gene3D" id="1.10.10.10">
    <property type="entry name" value="Winged helix-like DNA-binding domain superfamily/Winged helix DNA-binding domain"/>
    <property type="match status" value="1"/>
</dbReference>
<sequence>MISRRTVEHHISSIIRKLEVDSRVGAAVKAVKLGLLDY</sequence>
<dbReference type="AlphaFoldDB" id="A0A068LNA1"/>
<evidence type="ECO:0000313" key="4">
    <source>
        <dbReference type="EMBL" id="AIE59206.1"/>
    </source>
</evidence>
<dbReference type="InterPro" id="IPR036388">
    <property type="entry name" value="WH-like_DNA-bd_sf"/>
</dbReference>
<protein>
    <recommendedName>
        <fullName evidence="3">HTH luxR-type domain-containing protein</fullName>
    </recommendedName>
</protein>
<dbReference type="HOGENOM" id="CLU_3324540_0_0_9"/>